<name>A0A502I8H4_9PSED</name>
<protein>
    <submittedName>
        <fullName evidence="1">Uncharacterized protein</fullName>
    </submittedName>
</protein>
<dbReference type="Proteomes" id="UP000320914">
    <property type="component" value="Unassembled WGS sequence"/>
</dbReference>
<evidence type="ECO:0000313" key="1">
    <source>
        <dbReference type="EMBL" id="TPG82625.1"/>
    </source>
</evidence>
<proteinExistence type="predicted"/>
<gene>
    <name evidence="1" type="ORF">EAH74_17280</name>
</gene>
<dbReference type="AlphaFoldDB" id="A0A502I8H4"/>
<sequence length="78" mass="7883">MAGAAKSMLSVLAPSRASSLPQGICVVHKIGIHHKTPVGASLLAMADWQAPLSAAYTPTASAAGFSTTAARPSRPADR</sequence>
<evidence type="ECO:0000313" key="2">
    <source>
        <dbReference type="Proteomes" id="UP000320914"/>
    </source>
</evidence>
<dbReference type="EMBL" id="RCZA01000007">
    <property type="protein sequence ID" value="TPG82625.1"/>
    <property type="molecule type" value="Genomic_DNA"/>
</dbReference>
<comment type="caution">
    <text evidence="1">The sequence shown here is derived from an EMBL/GenBank/DDBJ whole genome shotgun (WGS) entry which is preliminary data.</text>
</comment>
<organism evidence="1 2">
    <name type="scientific">Pseudomonas mandelii</name>
    <dbReference type="NCBI Taxonomy" id="75612"/>
    <lineage>
        <taxon>Bacteria</taxon>
        <taxon>Pseudomonadati</taxon>
        <taxon>Pseudomonadota</taxon>
        <taxon>Gammaproteobacteria</taxon>
        <taxon>Pseudomonadales</taxon>
        <taxon>Pseudomonadaceae</taxon>
        <taxon>Pseudomonas</taxon>
    </lineage>
</organism>
<accession>A0A502I8H4</accession>
<reference evidence="1 2" key="1">
    <citation type="journal article" date="2019" name="Environ. Microbiol.">
        <title>Species interactions and distinct microbial communities in high Arctic permafrost affected cryosols are associated with the CH4 and CO2 gas fluxes.</title>
        <authorList>
            <person name="Altshuler I."/>
            <person name="Hamel J."/>
            <person name="Turney S."/>
            <person name="Magnuson E."/>
            <person name="Levesque R."/>
            <person name="Greer C."/>
            <person name="Whyte L.G."/>
        </authorList>
    </citation>
    <scope>NUCLEOTIDE SEQUENCE [LARGE SCALE GENOMIC DNA]</scope>
    <source>
        <strain evidence="1 2">OWC5</strain>
    </source>
</reference>